<evidence type="ECO:0000259" key="1">
    <source>
        <dbReference type="Pfam" id="PF21747"/>
    </source>
</evidence>
<sequence>MKYSLPADFRCEPFYNRSQSIVICSVDKPFERRLLSSYFYYDITEEERPWENPASFLPQMFVLWREREAELRSFFQKRDGKNGRTLMIAMTAVFIDALFWLNKKKVGQLQDIEAAAARLKHKPVNIEERLRFILIKPESYHSFTQLRALMNELEKLTARSKAMGEW</sequence>
<dbReference type="EMBL" id="JAWJAY010000001">
    <property type="protein sequence ID" value="MDV2884374.1"/>
    <property type="molecule type" value="Genomic_DNA"/>
</dbReference>
<proteinExistence type="predicted"/>
<dbReference type="RefSeq" id="WP_323465928.1">
    <property type="nucleotide sequence ID" value="NZ_CP144224.1"/>
</dbReference>
<comment type="caution">
    <text evidence="2">The sequence shown here is derived from an EMBL/GenBank/DDBJ whole genome shotgun (WGS) entry which is preliminary data.</text>
</comment>
<name>A0AAJ2NKJ0_ALKPS</name>
<dbReference type="AlphaFoldDB" id="A0AAJ2NKJ0"/>
<protein>
    <recommendedName>
        <fullName evidence="1">YpoC-like domain-containing protein</fullName>
    </recommendedName>
</protein>
<dbReference type="InterPro" id="IPR048427">
    <property type="entry name" value="YpoC"/>
</dbReference>
<dbReference type="Proteomes" id="UP001285636">
    <property type="component" value="Unassembled WGS sequence"/>
</dbReference>
<dbReference type="Pfam" id="PF21747">
    <property type="entry name" value="YpoC"/>
    <property type="match status" value="1"/>
</dbReference>
<accession>A0AAJ2NKJ0</accession>
<feature type="domain" description="YpoC-like" evidence="1">
    <location>
        <begin position="56"/>
        <end position="163"/>
    </location>
</feature>
<evidence type="ECO:0000313" key="3">
    <source>
        <dbReference type="Proteomes" id="UP001285636"/>
    </source>
</evidence>
<organism evidence="2 3">
    <name type="scientific">Alkalihalophilus pseudofirmus</name>
    <name type="common">Bacillus pseudofirmus</name>
    <dbReference type="NCBI Taxonomy" id="79885"/>
    <lineage>
        <taxon>Bacteria</taxon>
        <taxon>Bacillati</taxon>
        <taxon>Bacillota</taxon>
        <taxon>Bacilli</taxon>
        <taxon>Bacillales</taxon>
        <taxon>Bacillaceae</taxon>
        <taxon>Alkalihalophilus</taxon>
    </lineage>
</organism>
<reference evidence="2" key="1">
    <citation type="submission" date="2023-10" db="EMBL/GenBank/DDBJ databases">
        <title>Screening of Alkalihalophilus pseudofirmusBZ-TG-HK211 and Its Alleviation of Salt Stress on Rapeseed Growth.</title>
        <authorList>
            <person name="Zhao B."/>
            <person name="Guo T."/>
        </authorList>
    </citation>
    <scope>NUCLEOTIDE SEQUENCE</scope>
    <source>
        <strain evidence="2">BZ-TG-HK211</strain>
    </source>
</reference>
<evidence type="ECO:0000313" key="2">
    <source>
        <dbReference type="EMBL" id="MDV2884374.1"/>
    </source>
</evidence>
<gene>
    <name evidence="2" type="ORF">RYX45_04225</name>
</gene>